<proteinExistence type="predicted"/>
<dbReference type="EMBL" id="JBJVNE010000596">
    <property type="protein sequence ID" value="MFM9653925.1"/>
    <property type="molecule type" value="Genomic_DNA"/>
</dbReference>
<dbReference type="EC" id="2.3.3.16" evidence="2"/>
<name>A0ABW9J1Z5_STRGJ</name>
<comment type="pathway">
    <text evidence="1">Carbohydrate metabolism; tricarboxylic acid cycle.</text>
</comment>
<dbReference type="Proteomes" id="UP001631993">
    <property type="component" value="Unassembled WGS sequence"/>
</dbReference>
<dbReference type="RefSeq" id="WP_409098164.1">
    <property type="nucleotide sequence ID" value="NZ_JBJVNE010000596.1"/>
</dbReference>
<dbReference type="Gene3D" id="1.10.230.10">
    <property type="entry name" value="Cytochrome P450-Terp, domain 2"/>
    <property type="match status" value="1"/>
</dbReference>
<organism evidence="3 4">
    <name type="scientific">Streptomyces galilaeus</name>
    <dbReference type="NCBI Taxonomy" id="33899"/>
    <lineage>
        <taxon>Bacteria</taxon>
        <taxon>Bacillati</taxon>
        <taxon>Actinomycetota</taxon>
        <taxon>Actinomycetes</taxon>
        <taxon>Kitasatosporales</taxon>
        <taxon>Streptomycetaceae</taxon>
        <taxon>Streptomyces</taxon>
    </lineage>
</organism>
<comment type="caution">
    <text evidence="3">The sequence shown here is derived from an EMBL/GenBank/DDBJ whole genome shotgun (WGS) entry which is preliminary data.</text>
</comment>
<evidence type="ECO:0000256" key="1">
    <source>
        <dbReference type="ARBA" id="ARBA00005163"/>
    </source>
</evidence>
<accession>A0ABW9J1Z5</accession>
<evidence type="ECO:0000256" key="2">
    <source>
        <dbReference type="ARBA" id="ARBA00012972"/>
    </source>
</evidence>
<keyword evidence="4" id="KW-1185">Reference proteome</keyword>
<evidence type="ECO:0000313" key="4">
    <source>
        <dbReference type="Proteomes" id="UP001631993"/>
    </source>
</evidence>
<dbReference type="InterPro" id="IPR016143">
    <property type="entry name" value="Citrate_synth-like_sm_a-sub"/>
</dbReference>
<sequence>IHGFGHPQHDADPRVAALRSVADEQGVSGVYCALLDAIQAALSESVGRHLPMNIDGISAALLLDLGLDPRTARPILMAPRVLG</sequence>
<evidence type="ECO:0000313" key="3">
    <source>
        <dbReference type="EMBL" id="MFM9653925.1"/>
    </source>
</evidence>
<protein>
    <recommendedName>
        <fullName evidence="2">citrate synthase (unknown stereospecificity)</fullName>
        <ecNumber evidence="2">2.3.3.16</ecNumber>
    </recommendedName>
</protein>
<reference evidence="3 4" key="1">
    <citation type="submission" date="2024-12" db="EMBL/GenBank/DDBJ databases">
        <title>Forecasting of Potato common scab and diversities of Pathogenic streptomyces spp. in china.</title>
        <authorList>
            <person name="Handique U."/>
            <person name="Wu J."/>
        </authorList>
    </citation>
    <scope>NUCLEOTIDE SEQUENCE [LARGE SCALE GENOMIC DNA]</scope>
    <source>
        <strain evidence="3 4">ZRIMU1585</strain>
    </source>
</reference>
<feature type="non-terminal residue" evidence="3">
    <location>
        <position position="83"/>
    </location>
</feature>
<dbReference type="Pfam" id="PF00285">
    <property type="entry name" value="Citrate_synt"/>
    <property type="match status" value="1"/>
</dbReference>
<gene>
    <name evidence="3" type="ORF">ACKI1S_49150</name>
</gene>
<dbReference type="SUPFAM" id="SSF48256">
    <property type="entry name" value="Citrate synthase"/>
    <property type="match status" value="1"/>
</dbReference>
<dbReference type="InterPro" id="IPR002020">
    <property type="entry name" value="Citrate_synthase"/>
</dbReference>
<dbReference type="InterPro" id="IPR036969">
    <property type="entry name" value="Citrate_synthase_sf"/>
</dbReference>
<feature type="non-terminal residue" evidence="3">
    <location>
        <position position="1"/>
    </location>
</feature>